<dbReference type="InterPro" id="IPR033985">
    <property type="entry name" value="SusD-like_N"/>
</dbReference>
<keyword evidence="9" id="KW-1185">Reference proteome</keyword>
<dbReference type="Gene3D" id="1.25.40.390">
    <property type="match status" value="1"/>
</dbReference>
<evidence type="ECO:0000256" key="2">
    <source>
        <dbReference type="ARBA" id="ARBA00006275"/>
    </source>
</evidence>
<evidence type="ECO:0000313" key="8">
    <source>
        <dbReference type="EMBL" id="SEL79786.1"/>
    </source>
</evidence>
<dbReference type="EMBL" id="FOAF01000004">
    <property type="protein sequence ID" value="SEL79786.1"/>
    <property type="molecule type" value="Genomic_DNA"/>
</dbReference>
<reference evidence="9" key="1">
    <citation type="submission" date="2016-10" db="EMBL/GenBank/DDBJ databases">
        <authorList>
            <person name="Varghese N."/>
            <person name="Submissions S."/>
        </authorList>
    </citation>
    <scope>NUCLEOTIDE SEQUENCE [LARGE SCALE GENOMIC DNA]</scope>
    <source>
        <strain evidence="9">DSM 18733</strain>
    </source>
</reference>
<dbReference type="RefSeq" id="WP_202907866.1">
    <property type="nucleotide sequence ID" value="NZ_FOAF01000004.1"/>
</dbReference>
<dbReference type="InterPro" id="IPR012944">
    <property type="entry name" value="SusD_RagB_dom"/>
</dbReference>
<dbReference type="AlphaFoldDB" id="A0A1H7T6C3"/>
<dbReference type="Pfam" id="PF07980">
    <property type="entry name" value="SusD_RagB"/>
    <property type="match status" value="1"/>
</dbReference>
<sequence>MRRNLHYIIIISFFTLCTGCKKDLLNIENPNTPTTDVFWKTEDDAQRGVNAIYAMFYKPALWSRWIYFRLDLTSDEGFSKSPWVELGDWTRFQYVNYNFGEGNVFTWKDTYKAIFRCNQVLDNVPNIEFANQEDKDKILGQAKFLRALHYYYAALLWENVPLVLKSSQPDDLPLQSTLPEVWAQIEKDLKEALEVLPVAWDDANLGRPNKGSVNAYLARMYMQQHKWAEAKIALDYFFTGEGAGRYSLVSNYQDNFTHTNENNSESVFEIQFSDVNKTPEDADGPSQIMSSQRAQFFAPRSIGWSDGQARYWIVGEFKKENTVDGNLDPRLRYTLFYPALEADFGDKIYGRSWDWDADEAWFRKYARDYFRNNEDYYAQNNFRLVRFADILLLYAEVLNELGNTADAVQYVDQVRNRVGMPALAVNHAEALLGQDAFRERLKVERELELCGESVRWADLKRWGDLDDAGKVQAVAERDPDFKNFVVGKHIRLPLPQIEVLNNPNLKQNSGY</sequence>
<accession>A0A1H7T6C3</accession>
<feature type="domain" description="SusD-like N-terminal" evidence="7">
    <location>
        <begin position="89"/>
        <end position="222"/>
    </location>
</feature>
<keyword evidence="3" id="KW-0732">Signal</keyword>
<dbReference type="InterPro" id="IPR011990">
    <property type="entry name" value="TPR-like_helical_dom_sf"/>
</dbReference>
<dbReference type="Proteomes" id="UP000199421">
    <property type="component" value="Unassembled WGS sequence"/>
</dbReference>
<dbReference type="GO" id="GO:0009279">
    <property type="term" value="C:cell outer membrane"/>
    <property type="evidence" value="ECO:0007669"/>
    <property type="project" value="UniProtKB-SubCell"/>
</dbReference>
<keyword evidence="5" id="KW-0998">Cell outer membrane</keyword>
<evidence type="ECO:0000256" key="5">
    <source>
        <dbReference type="ARBA" id="ARBA00023237"/>
    </source>
</evidence>
<name>A0A1H7T6C3_OLID1</name>
<feature type="domain" description="RagB/SusD" evidence="6">
    <location>
        <begin position="265"/>
        <end position="511"/>
    </location>
</feature>
<organism evidence="8 9">
    <name type="scientific">Olivibacter domesticus</name>
    <name type="common">Pseudosphingobacterium domesticum</name>
    <dbReference type="NCBI Taxonomy" id="407022"/>
    <lineage>
        <taxon>Bacteria</taxon>
        <taxon>Pseudomonadati</taxon>
        <taxon>Bacteroidota</taxon>
        <taxon>Sphingobacteriia</taxon>
        <taxon>Sphingobacteriales</taxon>
        <taxon>Sphingobacteriaceae</taxon>
        <taxon>Olivibacter</taxon>
    </lineage>
</organism>
<dbReference type="STRING" id="407022.SAMN05661044_03374"/>
<evidence type="ECO:0000313" key="9">
    <source>
        <dbReference type="Proteomes" id="UP000199421"/>
    </source>
</evidence>
<evidence type="ECO:0000256" key="4">
    <source>
        <dbReference type="ARBA" id="ARBA00023136"/>
    </source>
</evidence>
<dbReference type="Pfam" id="PF14322">
    <property type="entry name" value="SusD-like_3"/>
    <property type="match status" value="1"/>
</dbReference>
<evidence type="ECO:0000256" key="3">
    <source>
        <dbReference type="ARBA" id="ARBA00022729"/>
    </source>
</evidence>
<evidence type="ECO:0000256" key="1">
    <source>
        <dbReference type="ARBA" id="ARBA00004442"/>
    </source>
</evidence>
<keyword evidence="4" id="KW-0472">Membrane</keyword>
<evidence type="ECO:0000259" key="6">
    <source>
        <dbReference type="Pfam" id="PF07980"/>
    </source>
</evidence>
<proteinExistence type="inferred from homology"/>
<comment type="subcellular location">
    <subcellularLocation>
        <location evidence="1">Cell outer membrane</location>
    </subcellularLocation>
</comment>
<evidence type="ECO:0000259" key="7">
    <source>
        <dbReference type="Pfam" id="PF14322"/>
    </source>
</evidence>
<dbReference type="CDD" id="cd08977">
    <property type="entry name" value="SusD"/>
    <property type="match status" value="1"/>
</dbReference>
<dbReference type="SUPFAM" id="SSF48452">
    <property type="entry name" value="TPR-like"/>
    <property type="match status" value="1"/>
</dbReference>
<gene>
    <name evidence="8" type="ORF">SAMN05661044_03374</name>
</gene>
<comment type="similarity">
    <text evidence="2">Belongs to the SusD family.</text>
</comment>
<protein>
    <submittedName>
        <fullName evidence="8">Starch-binding associating with outer membrane</fullName>
    </submittedName>
</protein>